<dbReference type="EMBL" id="HBHY01017502">
    <property type="protein sequence ID" value="CAE0147380.1"/>
    <property type="molecule type" value="Transcribed_RNA"/>
</dbReference>
<protein>
    <submittedName>
        <fullName evidence="2">Uncharacterized protein</fullName>
    </submittedName>
</protein>
<accession>A0A7S3BWR5</accession>
<proteinExistence type="predicted"/>
<sequence length="123" mass="12774">MVEELMEARAAATPGSAVTTAGSVRDRELASAQSEAAALRHAIGERDVLVGRLRSQLDAAATLFSASASPKRLAEGARRSPMLMWGSGTPRSSGDGESVRRRLDALTTSPSQEAQQVALAASP</sequence>
<feature type="compositionally biased region" description="Polar residues" evidence="1">
    <location>
        <begin position="106"/>
        <end position="115"/>
    </location>
</feature>
<evidence type="ECO:0000256" key="1">
    <source>
        <dbReference type="SAM" id="MobiDB-lite"/>
    </source>
</evidence>
<organism evidence="2">
    <name type="scientific">Prasinoderma singulare</name>
    <dbReference type="NCBI Taxonomy" id="676789"/>
    <lineage>
        <taxon>Eukaryota</taxon>
        <taxon>Viridiplantae</taxon>
        <taxon>Prasinodermophyta</taxon>
        <taxon>Prasinodermophyceae</taxon>
        <taxon>Prasinodermales</taxon>
        <taxon>Prasinodermaceae</taxon>
        <taxon>Prasinoderma</taxon>
    </lineage>
</organism>
<gene>
    <name evidence="2" type="ORF">PSIN1315_LOCUS11302</name>
</gene>
<feature type="region of interest" description="Disordered" evidence="1">
    <location>
        <begin position="68"/>
        <end position="123"/>
    </location>
</feature>
<reference evidence="2" key="1">
    <citation type="submission" date="2021-01" db="EMBL/GenBank/DDBJ databases">
        <authorList>
            <person name="Corre E."/>
            <person name="Pelletier E."/>
            <person name="Niang G."/>
            <person name="Scheremetjew M."/>
            <person name="Finn R."/>
            <person name="Kale V."/>
            <person name="Holt S."/>
            <person name="Cochrane G."/>
            <person name="Meng A."/>
            <person name="Brown T."/>
            <person name="Cohen L."/>
        </authorList>
    </citation>
    <scope>NUCLEOTIDE SEQUENCE</scope>
    <source>
        <strain evidence="2">RCC927</strain>
    </source>
</reference>
<dbReference type="AlphaFoldDB" id="A0A7S3BWR5"/>
<name>A0A7S3BWR5_9VIRI</name>
<evidence type="ECO:0000313" key="2">
    <source>
        <dbReference type="EMBL" id="CAE0147380.1"/>
    </source>
</evidence>